<feature type="domain" description="Protein kinase" evidence="30">
    <location>
        <begin position="68"/>
        <end position="330"/>
    </location>
</feature>
<evidence type="ECO:0000313" key="35">
    <source>
        <dbReference type="Proteomes" id="UP000494206"/>
    </source>
</evidence>
<dbReference type="GO" id="GO:0005524">
    <property type="term" value="F:ATP binding"/>
    <property type="evidence" value="ECO:0007669"/>
    <property type="project" value="UniProtKB-UniRule"/>
</dbReference>
<feature type="binding site" evidence="27">
    <location>
        <position position="97"/>
    </location>
    <ligand>
        <name>ATP</name>
        <dbReference type="ChEBI" id="CHEBI:30616"/>
    </ligand>
</feature>
<protein>
    <recommendedName>
        <fullName evidence="23">Rho-associated protein kinase let-502</fullName>
        <ecNumber evidence="5">2.7.11.1</ecNumber>
    </recommendedName>
    <alternativeName>
        <fullName evidence="24">Lethal protein 502</fullName>
    </alternativeName>
    <alternativeName>
        <fullName evidence="25">Rho-binding kinase let-502</fullName>
    </alternativeName>
</protein>
<evidence type="ECO:0000259" key="33">
    <source>
        <dbReference type="PROSITE" id="PS51859"/>
    </source>
</evidence>
<dbReference type="Proteomes" id="UP000494206">
    <property type="component" value="Unassembled WGS sequence"/>
</dbReference>
<dbReference type="GO" id="GO:1901888">
    <property type="term" value="P:regulation of cell junction assembly"/>
    <property type="evidence" value="ECO:0007669"/>
    <property type="project" value="TreeGrafter"/>
</dbReference>
<dbReference type="InterPro" id="IPR015008">
    <property type="entry name" value="ROCK_Rho-bd_dom"/>
</dbReference>
<comment type="function">
    <text evidence="21">Negatively regulates mel-11 to relieve the inhibition of mlc-4, allowing contraction of the circumferentially oriented microfilaments in epidermal cells and thereby regulating myosin II contractility during spermathecal contraction, cleavage furrow contraction in early embryos, and embryonic elongation and morphogenesis. Required for P-cell migration. May also play a role in oocyte cellularization.</text>
</comment>
<dbReference type="EC" id="2.7.11.1" evidence="5"/>
<keyword evidence="20" id="KW-0206">Cytoskeleton</keyword>
<dbReference type="SMART" id="SM00109">
    <property type="entry name" value="C1"/>
    <property type="match status" value="1"/>
</dbReference>
<dbReference type="Gene3D" id="1.10.510.10">
    <property type="entry name" value="Transferase(Phosphotransferase) domain 1"/>
    <property type="match status" value="1"/>
</dbReference>
<evidence type="ECO:0000256" key="19">
    <source>
        <dbReference type="ARBA" id="ARBA00023054"/>
    </source>
</evidence>
<dbReference type="SMART" id="SM00220">
    <property type="entry name" value="S_TKc"/>
    <property type="match status" value="1"/>
</dbReference>
<dbReference type="InterPro" id="IPR000961">
    <property type="entry name" value="AGC-kinase_C"/>
</dbReference>
<dbReference type="GO" id="GO:0048477">
    <property type="term" value="P:oogenesis"/>
    <property type="evidence" value="ECO:0007669"/>
    <property type="project" value="UniProtKB-KW"/>
</dbReference>
<evidence type="ECO:0000256" key="13">
    <source>
        <dbReference type="ARBA" id="ARBA00022777"/>
    </source>
</evidence>
<dbReference type="InterPro" id="IPR011993">
    <property type="entry name" value="PH-like_dom_sf"/>
</dbReference>
<evidence type="ECO:0000256" key="9">
    <source>
        <dbReference type="ARBA" id="ARBA00022679"/>
    </source>
</evidence>
<evidence type="ECO:0000256" key="1">
    <source>
        <dbReference type="ARBA" id="ARBA00001946"/>
    </source>
</evidence>
<comment type="caution">
    <text evidence="34">The sequence shown here is derived from an EMBL/GenBank/DDBJ whole genome shotgun (WGS) entry which is preliminary data.</text>
</comment>
<dbReference type="OrthoDB" id="3638488at2759"/>
<evidence type="ECO:0000256" key="11">
    <source>
        <dbReference type="ARBA" id="ARBA00022741"/>
    </source>
</evidence>
<evidence type="ECO:0000256" key="25">
    <source>
        <dbReference type="ARBA" id="ARBA00082807"/>
    </source>
</evidence>
<dbReference type="PROSITE" id="PS50011">
    <property type="entry name" value="PROTEIN_KINASE_DOM"/>
    <property type="match status" value="1"/>
</dbReference>
<keyword evidence="9" id="KW-0808">Transferase</keyword>
<keyword evidence="19 26" id="KW-0175">Coiled coil</keyword>
<reference evidence="34 35" key="1">
    <citation type="submission" date="2020-04" db="EMBL/GenBank/DDBJ databases">
        <authorList>
            <person name="Laetsch R D."/>
            <person name="Stevens L."/>
            <person name="Kumar S."/>
            <person name="Blaxter L. M."/>
        </authorList>
    </citation>
    <scope>NUCLEOTIDE SEQUENCE [LARGE SCALE GENOMIC DNA]</scope>
</reference>
<dbReference type="FunFam" id="1.10.510.10:FF:000047">
    <property type="entry name" value="Rho-associated protein kinase 1"/>
    <property type="match status" value="1"/>
</dbReference>
<feature type="region of interest" description="Disordered" evidence="29">
    <location>
        <begin position="1144"/>
        <end position="1163"/>
    </location>
</feature>
<evidence type="ECO:0000259" key="30">
    <source>
        <dbReference type="PROSITE" id="PS50011"/>
    </source>
</evidence>
<keyword evidence="8" id="KW-0597">Phosphoprotein</keyword>
<evidence type="ECO:0000256" key="2">
    <source>
        <dbReference type="ARBA" id="ARBA00004245"/>
    </source>
</evidence>
<keyword evidence="10" id="KW-0479">Metal-binding</keyword>
<evidence type="ECO:0000256" key="24">
    <source>
        <dbReference type="ARBA" id="ARBA00079005"/>
    </source>
</evidence>
<keyword evidence="11 27" id="KW-0547">Nucleotide-binding</keyword>
<keyword evidence="35" id="KW-1185">Reference proteome</keyword>
<evidence type="ECO:0000256" key="20">
    <source>
        <dbReference type="ARBA" id="ARBA00023212"/>
    </source>
</evidence>
<evidence type="ECO:0000256" key="5">
    <source>
        <dbReference type="ARBA" id="ARBA00012513"/>
    </source>
</evidence>
<evidence type="ECO:0000256" key="12">
    <source>
        <dbReference type="ARBA" id="ARBA00022771"/>
    </source>
</evidence>
<dbReference type="InterPro" id="IPR050839">
    <property type="entry name" value="Rho-assoc_Ser/Thr_Kinase"/>
</dbReference>
<comment type="subcellular location">
    <subcellularLocation>
        <location evidence="3">Cleavage furrow</location>
    </subcellularLocation>
    <subcellularLocation>
        <location evidence="2">Cytoplasm</location>
        <location evidence="2">Cytoskeleton</location>
    </subcellularLocation>
</comment>
<evidence type="ECO:0000256" key="28">
    <source>
        <dbReference type="SAM" id="Coils"/>
    </source>
</evidence>
<evidence type="ECO:0000256" key="7">
    <source>
        <dbReference type="ARBA" id="ARBA00022527"/>
    </source>
</evidence>
<dbReference type="EMBL" id="CADEPM010000006">
    <property type="protein sequence ID" value="CAB3407058.1"/>
    <property type="molecule type" value="Genomic_DNA"/>
</dbReference>
<feature type="domain" description="RhoBD" evidence="33">
    <location>
        <begin position="777"/>
        <end position="838"/>
    </location>
</feature>
<dbReference type="PROSITE" id="PS00108">
    <property type="entry name" value="PROTEIN_KINASE_ST"/>
    <property type="match status" value="1"/>
</dbReference>
<evidence type="ECO:0000256" key="4">
    <source>
        <dbReference type="ARBA" id="ARBA00009903"/>
    </source>
</evidence>
<evidence type="ECO:0000256" key="18">
    <source>
        <dbReference type="ARBA" id="ARBA00022943"/>
    </source>
</evidence>
<dbReference type="Gene3D" id="2.30.29.30">
    <property type="entry name" value="Pleckstrin-homology domain (PH domain)/Phosphotyrosine-binding domain (PTB)"/>
    <property type="match status" value="1"/>
</dbReference>
<evidence type="ECO:0000256" key="27">
    <source>
        <dbReference type="PROSITE-ProRule" id="PRU10141"/>
    </source>
</evidence>
<evidence type="ECO:0000256" key="10">
    <source>
        <dbReference type="ARBA" id="ARBA00022723"/>
    </source>
</evidence>
<dbReference type="PROSITE" id="PS51285">
    <property type="entry name" value="AGC_KINASE_CTER"/>
    <property type="match status" value="1"/>
</dbReference>
<proteinExistence type="inferred from homology"/>
<evidence type="ECO:0000259" key="31">
    <source>
        <dbReference type="PROSITE" id="PS50081"/>
    </source>
</evidence>
<dbReference type="GO" id="GO:0005856">
    <property type="term" value="C:cytoskeleton"/>
    <property type="evidence" value="ECO:0007669"/>
    <property type="project" value="UniProtKB-SubCell"/>
</dbReference>
<dbReference type="GO" id="GO:0030866">
    <property type="term" value="P:cortical actin cytoskeleton organization"/>
    <property type="evidence" value="ECO:0007669"/>
    <property type="project" value="TreeGrafter"/>
</dbReference>
<dbReference type="GO" id="GO:0007266">
    <property type="term" value="P:Rho protein signal transduction"/>
    <property type="evidence" value="ECO:0007669"/>
    <property type="project" value="UniProtKB-UniRule"/>
</dbReference>
<keyword evidence="14" id="KW-0221">Differentiation</keyword>
<dbReference type="PROSITE" id="PS51859">
    <property type="entry name" value="RHO_BD"/>
    <property type="match status" value="1"/>
</dbReference>
<name>A0A8S1EZH3_9PELO</name>
<dbReference type="GO" id="GO:0005737">
    <property type="term" value="C:cytoplasm"/>
    <property type="evidence" value="ECO:0007669"/>
    <property type="project" value="TreeGrafter"/>
</dbReference>
<dbReference type="GO" id="GO:0032154">
    <property type="term" value="C:cleavage furrow"/>
    <property type="evidence" value="ECO:0007669"/>
    <property type="project" value="UniProtKB-SubCell"/>
</dbReference>
<comment type="subunit">
    <text evidence="22">Interacts with rho-1.</text>
</comment>
<dbReference type="CDD" id="cd20813">
    <property type="entry name" value="C1_ROCK"/>
    <property type="match status" value="1"/>
</dbReference>
<dbReference type="InterPro" id="IPR011009">
    <property type="entry name" value="Kinase-like_dom_sf"/>
</dbReference>
<comment type="cofactor">
    <cofactor evidence="1">
        <name>Mg(2+)</name>
        <dbReference type="ChEBI" id="CHEBI:18420"/>
    </cofactor>
</comment>
<feature type="domain" description="Phorbol-ester/DAG-type" evidence="31">
    <location>
        <begin position="1051"/>
        <end position="1104"/>
    </location>
</feature>
<evidence type="ECO:0000256" key="8">
    <source>
        <dbReference type="ARBA" id="ARBA00022553"/>
    </source>
</evidence>
<feature type="coiled-coil region" evidence="28">
    <location>
        <begin position="440"/>
        <end position="575"/>
    </location>
</feature>
<sequence length="1163" mass="135526">MEQDELLRQLLDPRSPLNVESLLDTVTALVIDCDIPVLKRMKSIDNFISRYERVVQALNGLRMKACDFRQLKVIGRGAFGEVHLVRHSKTNTVYAMKMLNKDDMIKRADSAFFWEERDIMAHANSDWIVRLQYAFQDPRYLYMVMEYMPGGDLVNLMTTYDVSEKWTRFYTAELVEALAALHEMGYIHRDVKPDNMLISRSGHIKLADFGTCVKMNEHGVVRCSTAVGTPDYISPEVLGNQGQDAEFGKEVDWWSVGVFIYEMLIGETPFYAEALVSTYTNIMNHKTSLKYPEDAQISDKAKDIIRRFLSAAPERLGKNGVDEIRQHPFFKNDEWTFETLRQATPPIIPTLRSDDDTTHFEDIETRDRDPTEVFQLSKTFNGNQLPFIGFTYSNEYSPLEAIRKSMANAAAAPMQNGIPMTNGTTSGVPKEQFDEIMATVSLKNKELEMLKENISRTEKRAKMMEGEKNILSSKIADLEREIKENKEKIRQNIDSDAKLNGLSVELRMAKEYNAEMEKEMTKFREKYDLLKEDLRKKLSEIAQEKNETQRIAMQKKEIEEKFAELKRDIELVKSREAETSMQLKKALEERKENGYQQSVAKASDAEWERKLQYYEKQLEQAHDERKVEEQKRTAAEFDQSRMARKLAGIEANYEYLQNDYKSLVEARDRLERDLQELGAEKRRLEIRVEQLMDSRNTDERVLSLCQDELVESQEEAKNKEDGLRSRIEAIRYELENERLKSQTLEENLSVADKERGMLKMEVQELMQRHKWEITTKEQQLKHLENQLEELTHHTRETTEIENNGMQKIAELEKKLEIEKAHKKAVINKLEEEMAKRQPTKKGEKGVTKAALIKKEREIMMLQQERDEMTKRMKMMYCEHEKQAGEFTAQLQDEFRQNELLREENRDLKERIEELMRNGLRFGDDKRSVDSREGIPTSLSYHNLQMDGWVSVRELQKKSRKAKWVQHFAILNEYAFTIYQDEKAQHPVLTVEAGNMCHVRHVTAADLRNVDDSQLPRIFHLMYDDNSSAASRHASNSDLTMNESQREESWKRHDFQELSFHIRTHCDDCGKKLSDMIRPTPAYECRNCRYKIHKEHVAQGTITACKFTGLSRELVLMAPQSDVCVRWVSVLRRFIESARPTGASVSRVSSRRHVGSTASSSIHQ</sequence>
<organism evidence="34 35">
    <name type="scientific">Caenorhabditis bovis</name>
    <dbReference type="NCBI Taxonomy" id="2654633"/>
    <lineage>
        <taxon>Eukaryota</taxon>
        <taxon>Metazoa</taxon>
        <taxon>Ecdysozoa</taxon>
        <taxon>Nematoda</taxon>
        <taxon>Chromadorea</taxon>
        <taxon>Rhabditida</taxon>
        <taxon>Rhabditina</taxon>
        <taxon>Rhabditomorpha</taxon>
        <taxon>Rhabditoidea</taxon>
        <taxon>Rhabditidae</taxon>
        <taxon>Peloderinae</taxon>
        <taxon>Caenorhabditis</taxon>
    </lineage>
</organism>
<dbReference type="InterPro" id="IPR008271">
    <property type="entry name" value="Ser/Thr_kinase_AS"/>
</dbReference>
<evidence type="ECO:0000259" key="32">
    <source>
        <dbReference type="PROSITE" id="PS51285"/>
    </source>
</evidence>
<dbReference type="AlphaFoldDB" id="A0A8S1EZH3"/>
<dbReference type="PANTHER" id="PTHR22988">
    <property type="entry name" value="MYOTONIC DYSTROPHY S/T KINASE-RELATED"/>
    <property type="match status" value="1"/>
</dbReference>
<evidence type="ECO:0000256" key="23">
    <source>
        <dbReference type="ARBA" id="ARBA00068946"/>
    </source>
</evidence>
<evidence type="ECO:0000256" key="16">
    <source>
        <dbReference type="ARBA" id="ARBA00022840"/>
    </source>
</evidence>
<feature type="coiled-coil region" evidence="28">
    <location>
        <begin position="604"/>
        <end position="694"/>
    </location>
</feature>
<dbReference type="Pfam" id="PF00069">
    <property type="entry name" value="Pkinase"/>
    <property type="match status" value="1"/>
</dbReference>
<comment type="similarity">
    <text evidence="4">Belongs to the protein kinase superfamily. AGC Ser/Thr protein kinase family.</text>
</comment>
<evidence type="ECO:0000256" key="21">
    <source>
        <dbReference type="ARBA" id="ARBA00053856"/>
    </source>
</evidence>
<keyword evidence="17" id="KW-0460">Magnesium</keyword>
<dbReference type="SUPFAM" id="SSF57889">
    <property type="entry name" value="Cysteine-rich domain"/>
    <property type="match status" value="1"/>
</dbReference>
<dbReference type="GO" id="GO:0000281">
    <property type="term" value="P:mitotic cytokinesis"/>
    <property type="evidence" value="ECO:0007669"/>
    <property type="project" value="TreeGrafter"/>
</dbReference>
<keyword evidence="18" id="KW-0896">Oogenesis</keyword>
<feature type="domain" description="AGC-kinase C-terminal" evidence="32">
    <location>
        <begin position="331"/>
        <end position="402"/>
    </location>
</feature>
<evidence type="ECO:0000256" key="3">
    <source>
        <dbReference type="ARBA" id="ARBA00004626"/>
    </source>
</evidence>
<evidence type="ECO:0000256" key="17">
    <source>
        <dbReference type="ARBA" id="ARBA00022842"/>
    </source>
</evidence>
<dbReference type="FunFam" id="3.30.200.20:FF:000072">
    <property type="entry name" value="Rho-associated protein kinase 2"/>
    <property type="match status" value="1"/>
</dbReference>
<dbReference type="Gene3D" id="3.30.60.20">
    <property type="match status" value="1"/>
</dbReference>
<dbReference type="InterPro" id="IPR046349">
    <property type="entry name" value="C1-like_sf"/>
</dbReference>
<dbReference type="InterPro" id="IPR017441">
    <property type="entry name" value="Protein_kinase_ATP_BS"/>
</dbReference>
<evidence type="ECO:0000313" key="34">
    <source>
        <dbReference type="EMBL" id="CAB3407058.1"/>
    </source>
</evidence>
<dbReference type="GO" id="GO:0048598">
    <property type="term" value="P:embryonic morphogenesis"/>
    <property type="evidence" value="ECO:0007669"/>
    <property type="project" value="TreeGrafter"/>
</dbReference>
<evidence type="ECO:0000256" key="22">
    <source>
        <dbReference type="ARBA" id="ARBA00065158"/>
    </source>
</evidence>
<keyword evidence="16 27" id="KW-0067">ATP-binding</keyword>
<keyword evidence="12" id="KW-0863">Zinc-finger</keyword>
<evidence type="ECO:0000256" key="29">
    <source>
        <dbReference type="SAM" id="MobiDB-lite"/>
    </source>
</evidence>
<keyword evidence="7" id="KW-0723">Serine/threonine-protein kinase</keyword>
<dbReference type="GO" id="GO:0008270">
    <property type="term" value="F:zinc ion binding"/>
    <property type="evidence" value="ECO:0007669"/>
    <property type="project" value="UniProtKB-KW"/>
</dbReference>
<keyword evidence="13" id="KW-0418">Kinase</keyword>
<evidence type="ECO:0000256" key="26">
    <source>
        <dbReference type="PROSITE-ProRule" id="PRU01206"/>
    </source>
</evidence>
<dbReference type="GO" id="GO:0031267">
    <property type="term" value="F:small GTPase binding"/>
    <property type="evidence" value="ECO:0007669"/>
    <property type="project" value="InterPro"/>
</dbReference>
<evidence type="ECO:0000256" key="15">
    <source>
        <dbReference type="ARBA" id="ARBA00022833"/>
    </source>
</evidence>
<dbReference type="SMART" id="SM00133">
    <property type="entry name" value="S_TK_X"/>
    <property type="match status" value="1"/>
</dbReference>
<dbReference type="InterPro" id="IPR000719">
    <property type="entry name" value="Prot_kinase_dom"/>
</dbReference>
<keyword evidence="15" id="KW-0862">Zinc</keyword>
<dbReference type="PROSITE" id="PS50081">
    <property type="entry name" value="ZF_DAG_PE_2"/>
    <property type="match status" value="1"/>
</dbReference>
<dbReference type="GO" id="GO:0072518">
    <property type="term" value="F:Rho-dependent protein serine/threonine kinase activity"/>
    <property type="evidence" value="ECO:0007669"/>
    <property type="project" value="TreeGrafter"/>
</dbReference>
<dbReference type="PANTHER" id="PTHR22988:SF73">
    <property type="entry name" value="RHO-ASSOCIATED PROTEIN KINASE"/>
    <property type="match status" value="1"/>
</dbReference>
<accession>A0A8S1EZH3</accession>
<evidence type="ECO:0000256" key="6">
    <source>
        <dbReference type="ARBA" id="ARBA00022490"/>
    </source>
</evidence>
<dbReference type="Gene3D" id="3.30.200.20">
    <property type="entry name" value="Phosphorylase Kinase, domain 1"/>
    <property type="match status" value="1"/>
</dbReference>
<keyword evidence="6" id="KW-0963">Cytoplasm</keyword>
<feature type="coiled-coil region" evidence="28">
    <location>
        <begin position="727"/>
        <end position="917"/>
    </location>
</feature>
<dbReference type="GO" id="GO:0031032">
    <property type="term" value="P:actomyosin structure organization"/>
    <property type="evidence" value="ECO:0007669"/>
    <property type="project" value="TreeGrafter"/>
</dbReference>
<evidence type="ECO:0000256" key="14">
    <source>
        <dbReference type="ARBA" id="ARBA00022782"/>
    </source>
</evidence>
<dbReference type="SUPFAM" id="SSF56112">
    <property type="entry name" value="Protein kinase-like (PK-like)"/>
    <property type="match status" value="1"/>
</dbReference>
<gene>
    <name evidence="34" type="ORF">CBOVIS_LOCUS9040</name>
</gene>
<dbReference type="PROSITE" id="PS00107">
    <property type="entry name" value="PROTEIN_KINASE_ATP"/>
    <property type="match status" value="1"/>
</dbReference>
<dbReference type="SUPFAM" id="SSF50729">
    <property type="entry name" value="PH domain-like"/>
    <property type="match status" value="1"/>
</dbReference>
<dbReference type="InterPro" id="IPR002219">
    <property type="entry name" value="PKC_DAG/PE"/>
</dbReference>